<evidence type="ECO:0000313" key="2">
    <source>
        <dbReference type="EMBL" id="RIB08598.1"/>
    </source>
</evidence>
<evidence type="ECO:0000256" key="1">
    <source>
        <dbReference type="SAM" id="Phobius"/>
    </source>
</evidence>
<keyword evidence="3" id="KW-1185">Reference proteome</keyword>
<protein>
    <submittedName>
        <fullName evidence="2">Uncharacterized protein</fullName>
    </submittedName>
</protein>
<feature type="transmembrane region" description="Helical" evidence="1">
    <location>
        <begin position="53"/>
        <end position="73"/>
    </location>
</feature>
<proteinExistence type="predicted"/>
<feature type="transmembrane region" description="Helical" evidence="1">
    <location>
        <begin position="28"/>
        <end position="46"/>
    </location>
</feature>
<keyword evidence="1" id="KW-1133">Transmembrane helix</keyword>
<evidence type="ECO:0000313" key="3">
    <source>
        <dbReference type="Proteomes" id="UP000266673"/>
    </source>
</evidence>
<organism evidence="2 3">
    <name type="scientific">Gigaspora rosea</name>
    <dbReference type="NCBI Taxonomy" id="44941"/>
    <lineage>
        <taxon>Eukaryota</taxon>
        <taxon>Fungi</taxon>
        <taxon>Fungi incertae sedis</taxon>
        <taxon>Mucoromycota</taxon>
        <taxon>Glomeromycotina</taxon>
        <taxon>Glomeromycetes</taxon>
        <taxon>Diversisporales</taxon>
        <taxon>Gigasporaceae</taxon>
        <taxon>Gigaspora</taxon>
    </lineage>
</organism>
<name>A0A397UHA5_9GLOM</name>
<keyword evidence="1" id="KW-0472">Membrane</keyword>
<comment type="caution">
    <text evidence="2">The sequence shown here is derived from an EMBL/GenBank/DDBJ whole genome shotgun (WGS) entry which is preliminary data.</text>
</comment>
<sequence>MMSLIVFQISSVICMSSLDSRISLFHGYLFASLFLGGLEIGFQLNLNLLNSSNILFCSSFIKLFFGNFNGISFDNSFFN</sequence>
<reference evidence="2 3" key="1">
    <citation type="submission" date="2018-06" db="EMBL/GenBank/DDBJ databases">
        <title>Comparative genomics reveals the genomic features of Rhizophagus irregularis, R. cerebriforme, R. diaphanum and Gigaspora rosea, and their symbiotic lifestyle signature.</title>
        <authorList>
            <person name="Morin E."/>
            <person name="San Clemente H."/>
            <person name="Chen E.C.H."/>
            <person name="De La Providencia I."/>
            <person name="Hainaut M."/>
            <person name="Kuo A."/>
            <person name="Kohler A."/>
            <person name="Murat C."/>
            <person name="Tang N."/>
            <person name="Roy S."/>
            <person name="Loubradou J."/>
            <person name="Henrissat B."/>
            <person name="Grigoriev I.V."/>
            <person name="Corradi N."/>
            <person name="Roux C."/>
            <person name="Martin F.M."/>
        </authorList>
    </citation>
    <scope>NUCLEOTIDE SEQUENCE [LARGE SCALE GENOMIC DNA]</scope>
    <source>
        <strain evidence="2 3">DAOM 194757</strain>
    </source>
</reference>
<gene>
    <name evidence="2" type="ORF">C2G38_2110768</name>
</gene>
<accession>A0A397UHA5</accession>
<dbReference type="EMBL" id="QKWP01001490">
    <property type="protein sequence ID" value="RIB08598.1"/>
    <property type="molecule type" value="Genomic_DNA"/>
</dbReference>
<keyword evidence="1" id="KW-0812">Transmembrane</keyword>
<dbReference type="Proteomes" id="UP000266673">
    <property type="component" value="Unassembled WGS sequence"/>
</dbReference>
<dbReference type="AlphaFoldDB" id="A0A397UHA5"/>